<keyword evidence="7" id="KW-0653">Protein transport</keyword>
<dbReference type="NCBIfam" id="TIGR01709">
    <property type="entry name" value="typeII_sec_gspL"/>
    <property type="match status" value="1"/>
</dbReference>
<evidence type="ECO:0000256" key="6">
    <source>
        <dbReference type="ARBA" id="ARBA00022692"/>
    </source>
</evidence>
<dbReference type="RefSeq" id="WP_183195596.1">
    <property type="nucleotide sequence ID" value="NZ_JACIDA010000001.1"/>
</dbReference>
<comment type="caution">
    <text evidence="12">The sequence shown here is derived from an EMBL/GenBank/DDBJ whole genome shotgun (WGS) entry which is preliminary data.</text>
</comment>
<dbReference type="SUPFAM" id="SSF53067">
    <property type="entry name" value="Actin-like ATPase domain"/>
    <property type="match status" value="1"/>
</dbReference>
<dbReference type="InterPro" id="IPR024230">
    <property type="entry name" value="GspL_cyto_dom"/>
</dbReference>
<sequence>MSQTRIVIIPPAASMPAPFLTFDAGGRVLQRGSLLLEDSAATPDVRPDLRTVAVAPGADVLVRWLDLPVGGAAQVRAAARWALKDDLAGDPERTVVALGPVVGEGPRLVAAVGAGLLEAWIDYLAALGVTPAAVVPDCLILPAPADDALSAAVFGADMGLRGMDFAATVQSDLVEAVAGGRPLIRVDDPETLERLLAAAAAGPAVDLLSGLERKREVRAGGWRLAAGLAAALVVSPLILTLAAGARDQVAADRAERRTLALISETLPDAARASDPMEAARRQIAVAPPPGGLASVSAALFAAVEQVEGAELDSLSADPGQGVRATVSYPAFSDLETLRTALAASGLSMSDASTVEDGGRVVSEVIVGGAA</sequence>
<dbReference type="InterPro" id="IPR007812">
    <property type="entry name" value="T2SS_protein-GspL"/>
</dbReference>
<evidence type="ECO:0000313" key="12">
    <source>
        <dbReference type="EMBL" id="MBB3871393.1"/>
    </source>
</evidence>
<evidence type="ECO:0000256" key="4">
    <source>
        <dbReference type="ARBA" id="ARBA00022475"/>
    </source>
</evidence>
<comment type="similarity">
    <text evidence="2">Belongs to the GSP L family.</text>
</comment>
<dbReference type="Gene3D" id="3.30.420.380">
    <property type="match status" value="1"/>
</dbReference>
<comment type="subcellular location">
    <subcellularLocation>
        <location evidence="1">Cell inner membrane</location>
        <topology evidence="1">Single-pass membrane protein</topology>
    </subcellularLocation>
</comment>
<dbReference type="GO" id="GO:0009276">
    <property type="term" value="C:Gram-negative-bacterium-type cell wall"/>
    <property type="evidence" value="ECO:0007669"/>
    <property type="project" value="InterPro"/>
</dbReference>
<proteinExistence type="inferred from homology"/>
<dbReference type="GO" id="GO:0005886">
    <property type="term" value="C:plasma membrane"/>
    <property type="evidence" value="ECO:0007669"/>
    <property type="project" value="UniProtKB-SubCell"/>
</dbReference>
<keyword evidence="4" id="KW-1003">Cell membrane</keyword>
<evidence type="ECO:0000259" key="10">
    <source>
        <dbReference type="Pfam" id="PF05134"/>
    </source>
</evidence>
<dbReference type="Pfam" id="PF12693">
    <property type="entry name" value="GspL_C"/>
    <property type="match status" value="1"/>
</dbReference>
<feature type="domain" description="GspL cytoplasmic actin-ATPase-like" evidence="10">
    <location>
        <begin position="28"/>
        <end position="157"/>
    </location>
</feature>
<dbReference type="InterPro" id="IPR043129">
    <property type="entry name" value="ATPase_NBD"/>
</dbReference>
<evidence type="ECO:0000256" key="1">
    <source>
        <dbReference type="ARBA" id="ARBA00004377"/>
    </source>
</evidence>
<evidence type="ECO:0000256" key="7">
    <source>
        <dbReference type="ARBA" id="ARBA00022927"/>
    </source>
</evidence>
<dbReference type="InterPro" id="IPR025691">
    <property type="entry name" value="GspL_pp_dom"/>
</dbReference>
<gene>
    <name evidence="12" type="ORF">GGR11_000907</name>
</gene>
<keyword evidence="8" id="KW-1133">Transmembrane helix</keyword>
<dbReference type="Proteomes" id="UP000532936">
    <property type="component" value="Unassembled WGS sequence"/>
</dbReference>
<evidence type="ECO:0000256" key="8">
    <source>
        <dbReference type="ARBA" id="ARBA00022989"/>
    </source>
</evidence>
<accession>A0A7W6EZ65</accession>
<evidence type="ECO:0000256" key="5">
    <source>
        <dbReference type="ARBA" id="ARBA00022519"/>
    </source>
</evidence>
<evidence type="ECO:0000256" key="3">
    <source>
        <dbReference type="ARBA" id="ARBA00022448"/>
    </source>
</evidence>
<organism evidence="12 13">
    <name type="scientific">Brevundimonas mediterranea</name>
    <dbReference type="NCBI Taxonomy" id="74329"/>
    <lineage>
        <taxon>Bacteria</taxon>
        <taxon>Pseudomonadati</taxon>
        <taxon>Pseudomonadota</taxon>
        <taxon>Alphaproteobacteria</taxon>
        <taxon>Caulobacterales</taxon>
        <taxon>Caulobacteraceae</taxon>
        <taxon>Brevundimonas</taxon>
    </lineage>
</organism>
<evidence type="ECO:0000256" key="9">
    <source>
        <dbReference type="ARBA" id="ARBA00023136"/>
    </source>
</evidence>
<dbReference type="GO" id="GO:0015628">
    <property type="term" value="P:protein secretion by the type II secretion system"/>
    <property type="evidence" value="ECO:0007669"/>
    <property type="project" value="InterPro"/>
</dbReference>
<evidence type="ECO:0000313" key="13">
    <source>
        <dbReference type="Proteomes" id="UP000532936"/>
    </source>
</evidence>
<dbReference type="Pfam" id="PF05134">
    <property type="entry name" value="T2SSL"/>
    <property type="match status" value="1"/>
</dbReference>
<dbReference type="AlphaFoldDB" id="A0A7W6EZ65"/>
<keyword evidence="9" id="KW-0472">Membrane</keyword>
<dbReference type="GO" id="GO:0015627">
    <property type="term" value="C:type II protein secretion system complex"/>
    <property type="evidence" value="ECO:0007669"/>
    <property type="project" value="InterPro"/>
</dbReference>
<name>A0A7W6EZ65_9CAUL</name>
<reference evidence="12 13" key="1">
    <citation type="submission" date="2020-08" db="EMBL/GenBank/DDBJ databases">
        <title>Genomic Encyclopedia of Type Strains, Phase IV (KMG-IV): sequencing the most valuable type-strain genomes for metagenomic binning, comparative biology and taxonomic classification.</title>
        <authorList>
            <person name="Goeker M."/>
        </authorList>
    </citation>
    <scope>NUCLEOTIDE SEQUENCE [LARGE SCALE GENOMIC DNA]</scope>
    <source>
        <strain evidence="12 13">DSM 14878</strain>
    </source>
</reference>
<evidence type="ECO:0000256" key="2">
    <source>
        <dbReference type="ARBA" id="ARBA00005318"/>
    </source>
</evidence>
<feature type="domain" description="GspL periplasmic" evidence="11">
    <location>
        <begin position="221"/>
        <end position="367"/>
    </location>
</feature>
<keyword evidence="5" id="KW-0997">Cell inner membrane</keyword>
<protein>
    <submittedName>
        <fullName evidence="12">General secretion pathway protein L</fullName>
    </submittedName>
</protein>
<dbReference type="EMBL" id="JACIDA010000001">
    <property type="protein sequence ID" value="MBB3871393.1"/>
    <property type="molecule type" value="Genomic_DNA"/>
</dbReference>
<evidence type="ECO:0000259" key="11">
    <source>
        <dbReference type="Pfam" id="PF12693"/>
    </source>
</evidence>
<keyword evidence="6" id="KW-0812">Transmembrane</keyword>
<keyword evidence="3" id="KW-0813">Transport</keyword>